<keyword evidence="1" id="KW-1133">Transmembrane helix</keyword>
<evidence type="ECO:0000313" key="2">
    <source>
        <dbReference type="EMBL" id="RCW28839.1"/>
    </source>
</evidence>
<dbReference type="Proteomes" id="UP000252733">
    <property type="component" value="Unassembled WGS sequence"/>
</dbReference>
<dbReference type="OrthoDB" id="762068at2"/>
<dbReference type="AlphaFoldDB" id="A0A368UJQ7"/>
<organism evidence="2 3">
    <name type="scientific">Marinilabilia salmonicolor</name>
    <dbReference type="NCBI Taxonomy" id="989"/>
    <lineage>
        <taxon>Bacteria</taxon>
        <taxon>Pseudomonadati</taxon>
        <taxon>Bacteroidota</taxon>
        <taxon>Bacteroidia</taxon>
        <taxon>Marinilabiliales</taxon>
        <taxon>Marinilabiliaceae</taxon>
        <taxon>Marinilabilia</taxon>
    </lineage>
</organism>
<keyword evidence="1" id="KW-0812">Transmembrane</keyword>
<feature type="transmembrane region" description="Helical" evidence="1">
    <location>
        <begin position="127"/>
        <end position="147"/>
    </location>
</feature>
<evidence type="ECO:0000256" key="1">
    <source>
        <dbReference type="SAM" id="Phobius"/>
    </source>
</evidence>
<accession>A0A368UJQ7</accession>
<name>A0A368UJQ7_9BACT</name>
<comment type="caution">
    <text evidence="2">The sequence shown here is derived from an EMBL/GenBank/DDBJ whole genome shotgun (WGS) entry which is preliminary data.</text>
</comment>
<proteinExistence type="predicted"/>
<feature type="transmembrane region" description="Helical" evidence="1">
    <location>
        <begin position="70"/>
        <end position="88"/>
    </location>
</feature>
<gene>
    <name evidence="2" type="ORF">DFO77_13522</name>
</gene>
<protein>
    <submittedName>
        <fullName evidence="2">Uncharacterized protein</fullName>
    </submittedName>
</protein>
<feature type="transmembrane region" description="Helical" evidence="1">
    <location>
        <begin position="153"/>
        <end position="172"/>
    </location>
</feature>
<dbReference type="RefSeq" id="WP_106154751.1">
    <property type="nucleotide sequence ID" value="NZ_PVTS01000028.1"/>
</dbReference>
<sequence length="199" mass="22950">MEPKQRIKVCKTCLNRGFDPKTGLICRLTGQPPEFINLCKDFSADEIELKKEEQMASFASYASGPLSKDALMVLLTALLMIVGFLFAWDDLYYSNFDAGMAKYSIAVYWTAMPILRMEKVILLQRTFYISAFINLLFFSFISLGTYGSSEFKFIFSMYLGIVLFYIVGYFQIRKLIKARKLKADSTKMEAHFTNDYYNV</sequence>
<keyword evidence="3" id="KW-1185">Reference proteome</keyword>
<dbReference type="EMBL" id="QPIZ01000035">
    <property type="protein sequence ID" value="RCW28839.1"/>
    <property type="molecule type" value="Genomic_DNA"/>
</dbReference>
<evidence type="ECO:0000313" key="3">
    <source>
        <dbReference type="Proteomes" id="UP000252733"/>
    </source>
</evidence>
<reference evidence="2 3" key="1">
    <citation type="submission" date="2018-07" db="EMBL/GenBank/DDBJ databases">
        <title>Freshwater and sediment microbial communities from various areas in North America, analyzing microbe dynamics in response to fracking.</title>
        <authorList>
            <person name="Lamendella R."/>
        </authorList>
    </citation>
    <scope>NUCLEOTIDE SEQUENCE [LARGE SCALE GENOMIC DNA]</scope>
    <source>
        <strain evidence="2 3">160A</strain>
    </source>
</reference>
<feature type="transmembrane region" description="Helical" evidence="1">
    <location>
        <begin position="100"/>
        <end position="115"/>
    </location>
</feature>
<keyword evidence="1" id="KW-0472">Membrane</keyword>